<dbReference type="InterPro" id="IPR001314">
    <property type="entry name" value="Peptidase_S1A"/>
</dbReference>
<dbReference type="EMBL" id="PZQS01000012">
    <property type="protein sequence ID" value="PVD20355.1"/>
    <property type="molecule type" value="Genomic_DNA"/>
</dbReference>
<dbReference type="PRINTS" id="PR00722">
    <property type="entry name" value="CHYMOTRYPSIN"/>
</dbReference>
<dbReference type="Gene3D" id="2.40.10.10">
    <property type="entry name" value="Trypsin-like serine proteases"/>
    <property type="match status" value="1"/>
</dbReference>
<dbReference type="InterPro" id="IPR033116">
    <property type="entry name" value="TRYPSIN_SER"/>
</dbReference>
<feature type="domain" description="Peptidase S1" evidence="7">
    <location>
        <begin position="69"/>
        <end position="318"/>
    </location>
</feature>
<gene>
    <name evidence="8" type="ORF">C0Q70_18509</name>
</gene>
<keyword evidence="9" id="KW-1185">Reference proteome</keyword>
<dbReference type="FunFam" id="2.40.10.10:FF:000120">
    <property type="entry name" value="Putative serine protease"/>
    <property type="match status" value="1"/>
</dbReference>
<keyword evidence="2" id="KW-0732">Signal</keyword>
<dbReference type="InterPro" id="IPR018114">
    <property type="entry name" value="TRYPSIN_HIS"/>
</dbReference>
<dbReference type="Pfam" id="PF00089">
    <property type="entry name" value="Trypsin"/>
    <property type="match status" value="1"/>
</dbReference>
<accession>A0A2T7NGS8</accession>
<dbReference type="AlphaFoldDB" id="A0A2T7NGS8"/>
<evidence type="ECO:0000256" key="3">
    <source>
        <dbReference type="ARBA" id="ARBA00022801"/>
    </source>
</evidence>
<keyword evidence="1 6" id="KW-0645">Protease</keyword>
<evidence type="ECO:0000313" key="9">
    <source>
        <dbReference type="Proteomes" id="UP000245119"/>
    </source>
</evidence>
<evidence type="ECO:0000313" key="8">
    <source>
        <dbReference type="EMBL" id="PVD20355.1"/>
    </source>
</evidence>
<evidence type="ECO:0000256" key="6">
    <source>
        <dbReference type="RuleBase" id="RU363034"/>
    </source>
</evidence>
<dbReference type="PROSITE" id="PS00135">
    <property type="entry name" value="TRYPSIN_SER"/>
    <property type="match status" value="1"/>
</dbReference>
<evidence type="ECO:0000256" key="2">
    <source>
        <dbReference type="ARBA" id="ARBA00022729"/>
    </source>
</evidence>
<evidence type="ECO:0000259" key="7">
    <source>
        <dbReference type="PROSITE" id="PS50240"/>
    </source>
</evidence>
<protein>
    <recommendedName>
        <fullName evidence="7">Peptidase S1 domain-containing protein</fullName>
    </recommendedName>
</protein>
<dbReference type="CDD" id="cd00190">
    <property type="entry name" value="Tryp_SPc"/>
    <property type="match status" value="1"/>
</dbReference>
<dbReference type="SUPFAM" id="SSF50494">
    <property type="entry name" value="Trypsin-like serine proteases"/>
    <property type="match status" value="1"/>
</dbReference>
<reference evidence="8 9" key="1">
    <citation type="submission" date="2018-04" db="EMBL/GenBank/DDBJ databases">
        <title>The genome of golden apple snail Pomacea canaliculata provides insight into stress tolerance and invasive adaptation.</title>
        <authorList>
            <person name="Liu C."/>
            <person name="Liu B."/>
            <person name="Ren Y."/>
            <person name="Zhang Y."/>
            <person name="Wang H."/>
            <person name="Li S."/>
            <person name="Jiang F."/>
            <person name="Yin L."/>
            <person name="Zhang G."/>
            <person name="Qian W."/>
            <person name="Fan W."/>
        </authorList>
    </citation>
    <scope>NUCLEOTIDE SEQUENCE [LARGE SCALE GENOMIC DNA]</scope>
    <source>
        <strain evidence="8">SZHN2017</strain>
        <tissue evidence="8">Muscle</tissue>
    </source>
</reference>
<dbReference type="InterPro" id="IPR009003">
    <property type="entry name" value="Peptidase_S1_PA"/>
</dbReference>
<evidence type="ECO:0000256" key="4">
    <source>
        <dbReference type="ARBA" id="ARBA00022825"/>
    </source>
</evidence>
<dbReference type="GO" id="GO:0004252">
    <property type="term" value="F:serine-type endopeptidase activity"/>
    <property type="evidence" value="ECO:0007669"/>
    <property type="project" value="InterPro"/>
</dbReference>
<proteinExistence type="predicted"/>
<dbReference type="STRING" id="400727.A0A2T7NGS8"/>
<keyword evidence="5" id="KW-1015">Disulfide bond</keyword>
<dbReference type="InterPro" id="IPR043504">
    <property type="entry name" value="Peptidase_S1_PA_chymotrypsin"/>
</dbReference>
<evidence type="ECO:0000256" key="1">
    <source>
        <dbReference type="ARBA" id="ARBA00022670"/>
    </source>
</evidence>
<dbReference type="Proteomes" id="UP000245119">
    <property type="component" value="Linkage Group LG12"/>
</dbReference>
<organism evidence="8 9">
    <name type="scientific">Pomacea canaliculata</name>
    <name type="common">Golden apple snail</name>
    <dbReference type="NCBI Taxonomy" id="400727"/>
    <lineage>
        <taxon>Eukaryota</taxon>
        <taxon>Metazoa</taxon>
        <taxon>Spiralia</taxon>
        <taxon>Lophotrochozoa</taxon>
        <taxon>Mollusca</taxon>
        <taxon>Gastropoda</taxon>
        <taxon>Caenogastropoda</taxon>
        <taxon>Architaenioglossa</taxon>
        <taxon>Ampullarioidea</taxon>
        <taxon>Ampullariidae</taxon>
        <taxon>Pomacea</taxon>
    </lineage>
</organism>
<dbReference type="OrthoDB" id="10012881at2759"/>
<dbReference type="PROSITE" id="PS00134">
    <property type="entry name" value="TRYPSIN_HIS"/>
    <property type="match status" value="1"/>
</dbReference>
<evidence type="ECO:0000256" key="5">
    <source>
        <dbReference type="ARBA" id="ARBA00023157"/>
    </source>
</evidence>
<dbReference type="SMART" id="SM00020">
    <property type="entry name" value="Tryp_SPc"/>
    <property type="match status" value="1"/>
</dbReference>
<dbReference type="PANTHER" id="PTHR24252:SF10">
    <property type="entry name" value="SERINE PROTEASE 56"/>
    <property type="match status" value="1"/>
</dbReference>
<dbReference type="GO" id="GO:0006508">
    <property type="term" value="P:proteolysis"/>
    <property type="evidence" value="ECO:0007669"/>
    <property type="project" value="UniProtKB-KW"/>
</dbReference>
<dbReference type="PROSITE" id="PS50240">
    <property type="entry name" value="TRYPSIN_DOM"/>
    <property type="match status" value="1"/>
</dbReference>
<dbReference type="InterPro" id="IPR001254">
    <property type="entry name" value="Trypsin_dom"/>
</dbReference>
<keyword evidence="4 6" id="KW-0720">Serine protease</keyword>
<name>A0A2T7NGS8_POMCA</name>
<comment type="caution">
    <text evidence="8">The sequence shown here is derived from an EMBL/GenBank/DDBJ whole genome shotgun (WGS) entry which is preliminary data.</text>
</comment>
<dbReference type="PANTHER" id="PTHR24252">
    <property type="entry name" value="ACROSIN-RELATED"/>
    <property type="match status" value="1"/>
</dbReference>
<sequence>MTSDLCVSSADCMWLRNGACRTSCGAGEMYYSAPYLCAGSTTGTRCCAPTPPPPQPTCGLLGANVRPRIVNGSETARCEYPWMVFINLLNYVGNRCGASVIDSRHIVTAAHCFTNPPYVNGNPPITIGEYNLSQAAPEDKYTTTNYQIIIHPDYDRVRFFNDLAILKLSTPIDFSRYTCVRPLCLPPRDQDFPLDSRCQVAGWGVIREDDNIKSLVDPSVLPTVLRSVSVSLVSDALCVEHFRDYYNASHEICAGDLQGQRDSCFGDSGGPLMCRGSSGEQYYMAGVISVGGGCARLNTPAIYTQVTSFLTWINEVRGQS</sequence>
<keyword evidence="3 6" id="KW-0378">Hydrolase</keyword>